<proteinExistence type="predicted"/>
<dbReference type="Pfam" id="PF13919">
    <property type="entry name" value="ASXH"/>
    <property type="match status" value="1"/>
</dbReference>
<dbReference type="OrthoDB" id="2289918at2759"/>
<organism evidence="3 4">
    <name type="scientific">Batrachochytrium dendrobatidis (strain JEL423)</name>
    <dbReference type="NCBI Taxonomy" id="403673"/>
    <lineage>
        <taxon>Eukaryota</taxon>
        <taxon>Fungi</taxon>
        <taxon>Fungi incertae sedis</taxon>
        <taxon>Chytridiomycota</taxon>
        <taxon>Chytridiomycota incertae sedis</taxon>
        <taxon>Chytridiomycetes</taxon>
        <taxon>Rhizophydiales</taxon>
        <taxon>Rhizophydiales incertae sedis</taxon>
        <taxon>Batrachochytrium</taxon>
    </lineage>
</organism>
<gene>
    <name evidence="3" type="ORF">BDEG_21309</name>
</gene>
<evidence type="ECO:0000313" key="4">
    <source>
        <dbReference type="Proteomes" id="UP000077115"/>
    </source>
</evidence>
<protein>
    <recommendedName>
        <fullName evidence="2">ASX DEUBAD domain-containing protein</fullName>
    </recommendedName>
</protein>
<dbReference type="STRING" id="403673.A0A177WC47"/>
<name>A0A177WC47_BATDL</name>
<sequence>MVNITKANVHILSRPSQTAAIPSQSSAVNKPVTDRYIEPANATFIMNNSILIKNKVVLPSRVFEHIVQDADSVATTVHTTLAAATTNANQLVGHSQSHREAEICKGRPTHRYDFRPRAPASQSGQPGVAAIDFNESVQVVNKINRLGLNAVHITTPFPKALDDVCQNSMNADIKVLDSLTKTSRYFTCCNIQTRVMVRSEPPAFRRSTRKRKSLLSNLSDLLLAADMDMDMDVDTTHHEPTPMSLKPCRLIDSPDFLTSEPACKQAAKHKYNLLVREPTLKTDSKASGRSSNLKLASALKPKPCKRKSESHSSDPSPSRHISKSDSPTAPLHIGVQSTPQLKGSKRLKVVLLSNSMATITTVKQPLLAGIDYSDISDLSDHPDYCTFKSFIDFEADVKHTLEISKPLPTISIPKCSKPIQSLTSSIKADSQETTSLLSMWNPELMFKSRDSPLLKLHDNAKNLFTKQIWDTFSNKDQQELLKLLPAVDLTVEATPPIESISDHHGDVRLQPQLTIRDGLLRQDFHLNDSLELFMEHLSGGFYLDCEQSFMVKNLQKMMKIYDKWKDEHYEDVWGDQLDMDDRSV</sequence>
<reference evidence="3 4" key="1">
    <citation type="submission" date="2006-10" db="EMBL/GenBank/DDBJ databases">
        <title>The Genome Sequence of Batrachochytrium dendrobatidis JEL423.</title>
        <authorList>
            <consortium name="The Broad Institute Genome Sequencing Platform"/>
            <person name="Birren B."/>
            <person name="Lander E."/>
            <person name="Galagan J."/>
            <person name="Cuomo C."/>
            <person name="Devon K."/>
            <person name="Jaffe D."/>
            <person name="Butler J."/>
            <person name="Alvarez P."/>
            <person name="Gnerre S."/>
            <person name="Grabherr M."/>
            <person name="Kleber M."/>
            <person name="Mauceli E."/>
            <person name="Brockman W."/>
            <person name="Young S."/>
            <person name="LaButti K."/>
            <person name="Sykes S."/>
            <person name="DeCaprio D."/>
            <person name="Crawford M."/>
            <person name="Koehrsen M."/>
            <person name="Engels R."/>
            <person name="Montgomery P."/>
            <person name="Pearson M."/>
            <person name="Howarth C."/>
            <person name="Larson L."/>
            <person name="White J."/>
            <person name="O'Leary S."/>
            <person name="Kodira C."/>
            <person name="Zeng Q."/>
            <person name="Yandava C."/>
            <person name="Alvarado L."/>
            <person name="Longcore J."/>
            <person name="James T."/>
        </authorList>
    </citation>
    <scope>NUCLEOTIDE SEQUENCE [LARGE SCALE GENOMIC DNA]</scope>
    <source>
        <strain evidence="3 4">JEL423</strain>
    </source>
</reference>
<evidence type="ECO:0000259" key="2">
    <source>
        <dbReference type="Pfam" id="PF13919"/>
    </source>
</evidence>
<evidence type="ECO:0000313" key="3">
    <source>
        <dbReference type="EMBL" id="OAJ37264.1"/>
    </source>
</evidence>
<dbReference type="InterPro" id="IPR028020">
    <property type="entry name" value="ASX_DEUBAD_dom"/>
</dbReference>
<evidence type="ECO:0000256" key="1">
    <source>
        <dbReference type="SAM" id="MobiDB-lite"/>
    </source>
</evidence>
<feature type="region of interest" description="Disordered" evidence="1">
    <location>
        <begin position="282"/>
        <end position="338"/>
    </location>
</feature>
<accession>A0A177WC47</accession>
<dbReference type="Proteomes" id="UP000077115">
    <property type="component" value="Unassembled WGS sequence"/>
</dbReference>
<dbReference type="AlphaFoldDB" id="A0A177WC47"/>
<feature type="domain" description="ASX DEUBAD" evidence="2">
    <location>
        <begin position="433"/>
        <end position="574"/>
    </location>
</feature>
<dbReference type="EMBL" id="DS022300">
    <property type="protein sequence ID" value="OAJ37264.1"/>
    <property type="molecule type" value="Genomic_DNA"/>
</dbReference>
<reference evidence="3 4" key="2">
    <citation type="submission" date="2016-05" db="EMBL/GenBank/DDBJ databases">
        <title>Lineage-specific infection strategies underlie the spectrum of fungal disease in amphibians.</title>
        <authorList>
            <person name="Cuomo C.A."/>
            <person name="Farrer R.A."/>
            <person name="James T."/>
            <person name="Longcore J."/>
            <person name="Birren B."/>
        </authorList>
    </citation>
    <scope>NUCLEOTIDE SEQUENCE [LARGE SCALE GENOMIC DNA]</scope>
    <source>
        <strain evidence="3 4">JEL423</strain>
    </source>
</reference>
<dbReference type="VEuPathDB" id="FungiDB:BDEG_21309"/>